<evidence type="ECO:0000256" key="1">
    <source>
        <dbReference type="SAM" id="MobiDB-lite"/>
    </source>
</evidence>
<feature type="compositionally biased region" description="Basic and acidic residues" evidence="1">
    <location>
        <begin position="78"/>
        <end position="109"/>
    </location>
</feature>
<reference evidence="2 3" key="1">
    <citation type="submission" date="2019-04" db="EMBL/GenBank/DDBJ databases">
        <title>An improved genome assembly and genetic linkage map for asparagus bean, Vigna unguiculata ssp. sesquipedialis.</title>
        <authorList>
            <person name="Xia Q."/>
            <person name="Zhang R."/>
            <person name="Dong Y."/>
        </authorList>
    </citation>
    <scope>NUCLEOTIDE SEQUENCE [LARGE SCALE GENOMIC DNA]</scope>
    <source>
        <tissue evidence="2">Leaf</tissue>
    </source>
</reference>
<organism evidence="2 3">
    <name type="scientific">Vigna unguiculata</name>
    <name type="common">Cowpea</name>
    <dbReference type="NCBI Taxonomy" id="3917"/>
    <lineage>
        <taxon>Eukaryota</taxon>
        <taxon>Viridiplantae</taxon>
        <taxon>Streptophyta</taxon>
        <taxon>Embryophyta</taxon>
        <taxon>Tracheophyta</taxon>
        <taxon>Spermatophyta</taxon>
        <taxon>Magnoliopsida</taxon>
        <taxon>eudicotyledons</taxon>
        <taxon>Gunneridae</taxon>
        <taxon>Pentapetalae</taxon>
        <taxon>rosids</taxon>
        <taxon>fabids</taxon>
        <taxon>Fabales</taxon>
        <taxon>Fabaceae</taxon>
        <taxon>Papilionoideae</taxon>
        <taxon>50 kb inversion clade</taxon>
        <taxon>NPAAA clade</taxon>
        <taxon>indigoferoid/millettioid clade</taxon>
        <taxon>Phaseoleae</taxon>
        <taxon>Vigna</taxon>
    </lineage>
</organism>
<proteinExistence type="predicted"/>
<evidence type="ECO:0000313" key="2">
    <source>
        <dbReference type="EMBL" id="QCE09700.1"/>
    </source>
</evidence>
<feature type="region of interest" description="Disordered" evidence="1">
    <location>
        <begin position="36"/>
        <end position="119"/>
    </location>
</feature>
<dbReference type="EMBL" id="CP039354">
    <property type="protein sequence ID" value="QCE09700.1"/>
    <property type="molecule type" value="Genomic_DNA"/>
</dbReference>
<dbReference type="AlphaFoldDB" id="A0A4D6N7A2"/>
<name>A0A4D6N7A2_VIGUN</name>
<feature type="compositionally biased region" description="Polar residues" evidence="1">
    <location>
        <begin position="60"/>
        <end position="77"/>
    </location>
</feature>
<feature type="compositionally biased region" description="Acidic residues" evidence="1">
    <location>
        <begin position="110"/>
        <end position="119"/>
    </location>
</feature>
<protein>
    <submittedName>
        <fullName evidence="2">Uncharacterized protein</fullName>
    </submittedName>
</protein>
<accession>A0A4D6N7A2</accession>
<dbReference type="Proteomes" id="UP000501690">
    <property type="component" value="Linkage Group LG10"/>
</dbReference>
<evidence type="ECO:0000313" key="3">
    <source>
        <dbReference type="Proteomes" id="UP000501690"/>
    </source>
</evidence>
<sequence length="119" mass="13208">MKVHIIKGVMMVLCAKINIVLRKGGLGSKGQVVVVTNASDNQKVRHREGSRKSKERDVSDPNSLGLSKTNQENQSGSIHEKGLKGSSDEDRAEHDILWHHSSKKQHEDVSSNDEQLDSR</sequence>
<feature type="compositionally biased region" description="Basic and acidic residues" evidence="1">
    <location>
        <begin position="50"/>
        <end position="59"/>
    </location>
</feature>
<gene>
    <name evidence="2" type="ORF">DEO72_LG10g922</name>
</gene>
<keyword evidence="3" id="KW-1185">Reference proteome</keyword>